<evidence type="ECO:0000256" key="2">
    <source>
        <dbReference type="ARBA" id="ARBA00022729"/>
    </source>
</evidence>
<dbReference type="InterPro" id="IPR051010">
    <property type="entry name" value="BCAA_transport"/>
</dbReference>
<dbReference type="InterPro" id="IPR028082">
    <property type="entry name" value="Peripla_BP_I"/>
</dbReference>
<proteinExistence type="inferred from homology"/>
<dbReference type="SUPFAM" id="SSF53822">
    <property type="entry name" value="Periplasmic binding protein-like I"/>
    <property type="match status" value="1"/>
</dbReference>
<dbReference type="EMBL" id="JADHEI010000033">
    <property type="protein sequence ID" value="MBF2735342.1"/>
    <property type="molecule type" value="Genomic_DNA"/>
</dbReference>
<keyword evidence="6" id="KW-1185">Reference proteome</keyword>
<feature type="domain" description="Leucine-binding protein" evidence="4">
    <location>
        <begin position="119"/>
        <end position="427"/>
    </location>
</feature>
<accession>A0A930UF98</accession>
<dbReference type="Pfam" id="PF13458">
    <property type="entry name" value="Peripla_BP_6"/>
    <property type="match status" value="1"/>
</dbReference>
<evidence type="ECO:0000259" key="4">
    <source>
        <dbReference type="Pfam" id="PF13458"/>
    </source>
</evidence>
<dbReference type="PANTHER" id="PTHR30483">
    <property type="entry name" value="LEUCINE-SPECIFIC-BINDING PROTEIN"/>
    <property type="match status" value="1"/>
</dbReference>
<dbReference type="Proteomes" id="UP000604381">
    <property type="component" value="Unassembled WGS sequence"/>
</dbReference>
<evidence type="ECO:0000313" key="5">
    <source>
        <dbReference type="EMBL" id="MBF2735342.1"/>
    </source>
</evidence>
<keyword evidence="3" id="KW-0472">Membrane</keyword>
<dbReference type="AlphaFoldDB" id="A0A930UF98"/>
<keyword evidence="3" id="KW-0812">Transmembrane</keyword>
<feature type="transmembrane region" description="Helical" evidence="3">
    <location>
        <begin position="47"/>
        <end position="69"/>
    </location>
</feature>
<feature type="transmembrane region" description="Helical" evidence="3">
    <location>
        <begin position="81"/>
        <end position="99"/>
    </location>
</feature>
<comment type="similarity">
    <text evidence="1">Belongs to the leucine-binding protein family.</text>
</comment>
<evidence type="ECO:0000313" key="6">
    <source>
        <dbReference type="Proteomes" id="UP000604381"/>
    </source>
</evidence>
<gene>
    <name evidence="5" type="ORF">ISN26_04560</name>
</gene>
<protein>
    <submittedName>
        <fullName evidence="5">ABC transporter substrate-binding protein</fullName>
    </submittedName>
</protein>
<comment type="caution">
    <text evidence="5">The sequence shown here is derived from an EMBL/GenBank/DDBJ whole genome shotgun (WGS) entry which is preliminary data.</text>
</comment>
<reference evidence="5" key="1">
    <citation type="submission" date="2020-10" db="EMBL/GenBank/DDBJ databases">
        <title>An improved Amphimedon queenslandica hologenome assembly reveals how three proteobacterial symbionts can extend the metabolic phenotypic of their marine sponge host.</title>
        <authorList>
            <person name="Degnan B."/>
            <person name="Degnan S."/>
            <person name="Xiang X."/>
        </authorList>
    </citation>
    <scope>NUCLEOTIDE SEQUENCE</scope>
    <source>
        <strain evidence="5">AqS2</strain>
    </source>
</reference>
<evidence type="ECO:0000256" key="3">
    <source>
        <dbReference type="SAM" id="Phobius"/>
    </source>
</evidence>
<sequence>MGWLADLLRGCLRPLRLIFHAIAHWWYGQRTRNGLAYRIWAAVMAKIMAPLRLTATVVAWALAVKLRLLRAAAGVTAANKLTAGIVAVGVALIGLLLAGGGSEPAPVAAGEIDRPDYVVGAVVSLTGKLGREGSEMHRGYAAAAALLNAAGGVDVDGVPHDLKLVVYDDESSPVRAREVVRLLLDKHAPQAVLAPYSSRLAEAMLEVAQDREVPVIVPVASAEGLASARRGVFQLQTPPQRHLRDAAALYLDYVAAARADEQTPAKKRFANGAQPRVLLAAAADPHSQAVLAGVREALAADADIEVVEFDIGMSEEEYGEAKKALAKTDALFLSGYAPGAIRLMETIAADSVNIPYIAMTHCSQANINRHYPTVAEGALCALHWQPEAGFGGVTPLGADEFLTFFYERYGAVPTHRSAAAAAAVDLLRHG</sequence>
<dbReference type="Gene3D" id="3.40.50.2300">
    <property type="match status" value="2"/>
</dbReference>
<evidence type="ECO:0000256" key="1">
    <source>
        <dbReference type="ARBA" id="ARBA00010062"/>
    </source>
</evidence>
<name>A0A930UF98_9GAMM</name>
<organism evidence="5 6">
    <name type="scientific">Candidatus Amphirhobacter heronislandensis</name>
    <dbReference type="NCBI Taxonomy" id="1732024"/>
    <lineage>
        <taxon>Bacteria</taxon>
        <taxon>Pseudomonadati</taxon>
        <taxon>Pseudomonadota</taxon>
        <taxon>Gammaproteobacteria</taxon>
        <taxon>Candidatus Tethybacterales</taxon>
        <taxon>Candidatus Tethybacteraceae</taxon>
        <taxon>Candidatus Amphirhobacter</taxon>
    </lineage>
</organism>
<keyword evidence="2" id="KW-0732">Signal</keyword>
<feature type="non-terminal residue" evidence="5">
    <location>
        <position position="430"/>
    </location>
</feature>
<keyword evidence="3" id="KW-1133">Transmembrane helix</keyword>
<dbReference type="InterPro" id="IPR028081">
    <property type="entry name" value="Leu-bd"/>
</dbReference>